<dbReference type="AlphaFoldDB" id="A0A6S7AS10"/>
<feature type="coiled-coil region" evidence="1">
    <location>
        <begin position="9"/>
        <end position="43"/>
    </location>
</feature>
<name>A0A6S7AS10_9BURK</name>
<sequence>MKASKVTDLAGLAKLRSELKAQAEKSERERIEAERRAREAAAEADIFRRTVGEVAPLVVPPRAKIARDVPQPLPLQTQQDEKAVLVEAISDEFDPETLLDTDESLSFCRPGVRGDVVKKLRSGTWIVQAQLDLHGLRSDEAREALGAFLREAVKHGLRCVRVIHGKGLGSVGREPVLKGKVRRWLAQKEEVIAFCQARPHDGGAGAVVVLLQPSTQFAKEGEKLQSPPRDPGKNR</sequence>
<proteinExistence type="predicted"/>
<dbReference type="InterPro" id="IPR002625">
    <property type="entry name" value="Smr_dom"/>
</dbReference>
<dbReference type="SUPFAM" id="SSF160443">
    <property type="entry name" value="SMR domain-like"/>
    <property type="match status" value="1"/>
</dbReference>
<dbReference type="EMBL" id="CADIKM010000001">
    <property type="protein sequence ID" value="CAB3776050.1"/>
    <property type="molecule type" value="Genomic_DNA"/>
</dbReference>
<dbReference type="SMART" id="SM00463">
    <property type="entry name" value="SMR"/>
    <property type="match status" value="1"/>
</dbReference>
<dbReference type="PROSITE" id="PS50828">
    <property type="entry name" value="SMR"/>
    <property type="match status" value="1"/>
</dbReference>
<keyword evidence="3" id="KW-0255">Endonuclease</keyword>
<dbReference type="GO" id="GO:0004519">
    <property type="term" value="F:endonuclease activity"/>
    <property type="evidence" value="ECO:0007669"/>
    <property type="project" value="UniProtKB-KW"/>
</dbReference>
<keyword evidence="1" id="KW-0175">Coiled coil</keyword>
<evidence type="ECO:0000256" key="1">
    <source>
        <dbReference type="SAM" id="Coils"/>
    </source>
</evidence>
<accession>A0A6S7AS10</accession>
<dbReference type="RefSeq" id="WP_246256848.1">
    <property type="nucleotide sequence ID" value="NZ_CADIKM010000001.1"/>
</dbReference>
<dbReference type="Proteomes" id="UP000494115">
    <property type="component" value="Unassembled WGS sequence"/>
</dbReference>
<evidence type="ECO:0000313" key="4">
    <source>
        <dbReference type="Proteomes" id="UP000494115"/>
    </source>
</evidence>
<evidence type="ECO:0000313" key="3">
    <source>
        <dbReference type="EMBL" id="CAB3776050.1"/>
    </source>
</evidence>
<organism evidence="3 4">
    <name type="scientific">Pararobbsia alpina</name>
    <dbReference type="NCBI Taxonomy" id="621374"/>
    <lineage>
        <taxon>Bacteria</taxon>
        <taxon>Pseudomonadati</taxon>
        <taxon>Pseudomonadota</taxon>
        <taxon>Betaproteobacteria</taxon>
        <taxon>Burkholderiales</taxon>
        <taxon>Burkholderiaceae</taxon>
        <taxon>Pararobbsia</taxon>
    </lineage>
</organism>
<dbReference type="PANTHER" id="PTHR35562">
    <property type="entry name" value="DNA ENDONUCLEASE SMRA-RELATED"/>
    <property type="match status" value="1"/>
</dbReference>
<dbReference type="InterPro" id="IPR036063">
    <property type="entry name" value="Smr_dom_sf"/>
</dbReference>
<feature type="domain" description="Smr" evidence="2">
    <location>
        <begin position="131"/>
        <end position="212"/>
    </location>
</feature>
<dbReference type="EC" id="3.1.-.-" evidence="3"/>
<protein>
    <submittedName>
        <fullName evidence="3">Endonuclease MutS2</fullName>
        <ecNumber evidence="3">3.1.-.-</ecNumber>
    </submittedName>
</protein>
<reference evidence="3 4" key="1">
    <citation type="submission" date="2020-04" db="EMBL/GenBank/DDBJ databases">
        <authorList>
            <person name="De Canck E."/>
        </authorList>
    </citation>
    <scope>NUCLEOTIDE SEQUENCE [LARGE SCALE GENOMIC DNA]</scope>
    <source>
        <strain evidence="3 4">LMG 28138</strain>
    </source>
</reference>
<dbReference type="GO" id="GO:0016787">
    <property type="term" value="F:hydrolase activity"/>
    <property type="evidence" value="ECO:0007669"/>
    <property type="project" value="UniProtKB-KW"/>
</dbReference>
<dbReference type="Pfam" id="PF01713">
    <property type="entry name" value="Smr"/>
    <property type="match status" value="1"/>
</dbReference>
<gene>
    <name evidence="3" type="primary">mutS2</name>
    <name evidence="3" type="ORF">LMG28138_00071</name>
</gene>
<keyword evidence="3" id="KW-0378">Hydrolase</keyword>
<keyword evidence="3" id="KW-0540">Nuclease</keyword>
<dbReference type="PANTHER" id="PTHR35562:SF2">
    <property type="entry name" value="DNA ENDONUCLEASE SMRA-RELATED"/>
    <property type="match status" value="1"/>
</dbReference>
<dbReference type="Gene3D" id="3.30.1370.110">
    <property type="match status" value="1"/>
</dbReference>
<evidence type="ECO:0000259" key="2">
    <source>
        <dbReference type="PROSITE" id="PS50828"/>
    </source>
</evidence>
<keyword evidence="4" id="KW-1185">Reference proteome</keyword>